<dbReference type="InterPro" id="IPR046947">
    <property type="entry name" value="LytR-like"/>
</dbReference>
<dbReference type="Pfam" id="PF00072">
    <property type="entry name" value="Response_reg"/>
    <property type="match status" value="1"/>
</dbReference>
<dbReference type="PROSITE" id="PS50930">
    <property type="entry name" value="HTH_LYTTR"/>
    <property type="match status" value="1"/>
</dbReference>
<dbReference type="OrthoDB" id="2962330at2"/>
<dbReference type="PANTHER" id="PTHR37299:SF1">
    <property type="entry name" value="STAGE 0 SPORULATION PROTEIN A HOMOLOG"/>
    <property type="match status" value="1"/>
</dbReference>
<dbReference type="Gene3D" id="3.40.50.2300">
    <property type="match status" value="1"/>
</dbReference>
<keyword evidence="1" id="KW-0597">Phosphoprotein</keyword>
<evidence type="ECO:0000256" key="1">
    <source>
        <dbReference type="PROSITE-ProRule" id="PRU00169"/>
    </source>
</evidence>
<reference evidence="4 5" key="1">
    <citation type="submission" date="2016-10" db="EMBL/GenBank/DDBJ databases">
        <authorList>
            <person name="de Groot N.N."/>
        </authorList>
    </citation>
    <scope>NUCLEOTIDE SEQUENCE [LARGE SCALE GENOMIC DNA]</scope>
    <source>
        <strain evidence="4 5">DSM 25186</strain>
    </source>
</reference>
<feature type="modified residue" description="4-aspartylphosphate" evidence="1">
    <location>
        <position position="53"/>
    </location>
</feature>
<dbReference type="AlphaFoldDB" id="A0A1G8Y362"/>
<dbReference type="SMART" id="SM00448">
    <property type="entry name" value="REC"/>
    <property type="match status" value="1"/>
</dbReference>
<dbReference type="GO" id="GO:0000156">
    <property type="term" value="F:phosphorelay response regulator activity"/>
    <property type="evidence" value="ECO:0007669"/>
    <property type="project" value="InterPro"/>
</dbReference>
<dbReference type="Gene3D" id="2.40.50.1020">
    <property type="entry name" value="LytTr DNA-binding domain"/>
    <property type="match status" value="1"/>
</dbReference>
<dbReference type="InterPro" id="IPR001789">
    <property type="entry name" value="Sig_transdc_resp-reg_receiver"/>
</dbReference>
<dbReference type="RefSeq" id="WP_089678656.1">
    <property type="nucleotide sequence ID" value="NZ_FNFO01000001.1"/>
</dbReference>
<dbReference type="SUPFAM" id="SSF52172">
    <property type="entry name" value="CheY-like"/>
    <property type="match status" value="1"/>
</dbReference>
<dbReference type="SMART" id="SM00850">
    <property type="entry name" value="LytTR"/>
    <property type="match status" value="1"/>
</dbReference>
<dbReference type="Pfam" id="PF04397">
    <property type="entry name" value="LytTR"/>
    <property type="match status" value="1"/>
</dbReference>
<dbReference type="STRING" id="1075417.SAMN05421823_101547"/>
<evidence type="ECO:0000259" key="2">
    <source>
        <dbReference type="PROSITE" id="PS50110"/>
    </source>
</evidence>
<keyword evidence="4" id="KW-0238">DNA-binding</keyword>
<evidence type="ECO:0000313" key="5">
    <source>
        <dbReference type="Proteomes" id="UP000198510"/>
    </source>
</evidence>
<dbReference type="PANTHER" id="PTHR37299">
    <property type="entry name" value="TRANSCRIPTIONAL REGULATOR-RELATED"/>
    <property type="match status" value="1"/>
</dbReference>
<evidence type="ECO:0000313" key="4">
    <source>
        <dbReference type="EMBL" id="SDJ96874.1"/>
    </source>
</evidence>
<feature type="domain" description="HTH LytTR-type" evidence="3">
    <location>
        <begin position="128"/>
        <end position="226"/>
    </location>
</feature>
<keyword evidence="5" id="KW-1185">Reference proteome</keyword>
<sequence length="227" mass="26376">MNVLIVDDSPVACEIIREFVADAEPSAQVIVAHNGVSAYKILSEQAISLMFLDIEMPEMDGMELLDAIEHPIPTILVTHREEFALESYQYEVVDYLVKPVKYSRFLKAYQKAKRNFLPKLEKRENSDIFVKEGYNLVRLNLEEVLYVEAMSDYIAFHTSQGKKHLVMMTMRDATQKLPEHFLRVHRSYIVNCRKIDVIEDNGITINKQHIPVSNTYKDTLMQYLKVF</sequence>
<organism evidence="4 5">
    <name type="scientific">Catalinimonas alkaloidigena</name>
    <dbReference type="NCBI Taxonomy" id="1075417"/>
    <lineage>
        <taxon>Bacteria</taxon>
        <taxon>Pseudomonadati</taxon>
        <taxon>Bacteroidota</taxon>
        <taxon>Cytophagia</taxon>
        <taxon>Cytophagales</taxon>
        <taxon>Catalimonadaceae</taxon>
        <taxon>Catalinimonas</taxon>
    </lineage>
</organism>
<feature type="domain" description="Response regulatory" evidence="2">
    <location>
        <begin position="2"/>
        <end position="113"/>
    </location>
</feature>
<gene>
    <name evidence="4" type="ORF">SAMN05421823_101547</name>
</gene>
<dbReference type="InterPro" id="IPR011006">
    <property type="entry name" value="CheY-like_superfamily"/>
</dbReference>
<proteinExistence type="predicted"/>
<name>A0A1G8Y362_9BACT</name>
<dbReference type="Proteomes" id="UP000198510">
    <property type="component" value="Unassembled WGS sequence"/>
</dbReference>
<dbReference type="EMBL" id="FNFO01000001">
    <property type="protein sequence ID" value="SDJ96874.1"/>
    <property type="molecule type" value="Genomic_DNA"/>
</dbReference>
<dbReference type="PROSITE" id="PS50110">
    <property type="entry name" value="RESPONSE_REGULATORY"/>
    <property type="match status" value="1"/>
</dbReference>
<evidence type="ECO:0000259" key="3">
    <source>
        <dbReference type="PROSITE" id="PS50930"/>
    </source>
</evidence>
<accession>A0A1G8Y362</accession>
<protein>
    <submittedName>
        <fullName evidence="4">DNA-binding response regulator, LytR/AlgR family</fullName>
    </submittedName>
</protein>
<dbReference type="InterPro" id="IPR007492">
    <property type="entry name" value="LytTR_DNA-bd_dom"/>
</dbReference>
<dbReference type="GO" id="GO:0003677">
    <property type="term" value="F:DNA binding"/>
    <property type="evidence" value="ECO:0007669"/>
    <property type="project" value="UniProtKB-KW"/>
</dbReference>